<protein>
    <submittedName>
        <fullName evidence="1">Uncharacterized protein</fullName>
    </submittedName>
</protein>
<dbReference type="RefSeq" id="WP_135188903.1">
    <property type="nucleotide sequence ID" value="NZ_SPUM01000038.1"/>
</dbReference>
<organism evidence="1 2">
    <name type="scientific">Massilia horti</name>
    <dbReference type="NCBI Taxonomy" id="2562153"/>
    <lineage>
        <taxon>Bacteria</taxon>
        <taxon>Pseudomonadati</taxon>
        <taxon>Pseudomonadota</taxon>
        <taxon>Betaproteobacteria</taxon>
        <taxon>Burkholderiales</taxon>
        <taxon>Oxalobacteraceae</taxon>
        <taxon>Telluria group</taxon>
        <taxon>Massilia</taxon>
    </lineage>
</organism>
<dbReference type="AlphaFoldDB" id="A0A4Y9T320"/>
<accession>A0A4Y9T320</accession>
<proteinExistence type="predicted"/>
<keyword evidence="2" id="KW-1185">Reference proteome</keyword>
<reference evidence="1 2" key="1">
    <citation type="submission" date="2019-03" db="EMBL/GenBank/DDBJ databases">
        <title>Draft genome of Massilia hortus sp. nov., a novel bacterial species of the Oxalobacteraceae family.</title>
        <authorList>
            <person name="Peta V."/>
            <person name="Raths R."/>
            <person name="Bucking H."/>
        </authorList>
    </citation>
    <scope>NUCLEOTIDE SEQUENCE [LARGE SCALE GENOMIC DNA]</scope>
    <source>
        <strain evidence="1 2">ONC3</strain>
    </source>
</reference>
<dbReference type="Proteomes" id="UP000297258">
    <property type="component" value="Unassembled WGS sequence"/>
</dbReference>
<sequence>MDFNDSLIKDANALIRSSMGWGKRTLAVAMDFTGVGARNDLRRTFFLDPEARDVLRLAQSAKPTPPEYSILFDEFVHDSLAGFNKALCELPGYWRYRKVFQGNDGPVIASNQEIETTREIA</sequence>
<comment type="caution">
    <text evidence="1">The sequence shown here is derived from an EMBL/GenBank/DDBJ whole genome shotgun (WGS) entry which is preliminary data.</text>
</comment>
<gene>
    <name evidence="1" type="ORF">E4O92_06315</name>
</gene>
<name>A0A4Y9T320_9BURK</name>
<dbReference type="EMBL" id="SPUM01000038">
    <property type="protein sequence ID" value="TFW33604.1"/>
    <property type="molecule type" value="Genomic_DNA"/>
</dbReference>
<evidence type="ECO:0000313" key="1">
    <source>
        <dbReference type="EMBL" id="TFW33604.1"/>
    </source>
</evidence>
<dbReference type="OrthoDB" id="8759556at2"/>
<evidence type="ECO:0000313" key="2">
    <source>
        <dbReference type="Proteomes" id="UP000297258"/>
    </source>
</evidence>